<evidence type="ECO:0000313" key="6">
    <source>
        <dbReference type="Proteomes" id="UP000307756"/>
    </source>
</evidence>
<dbReference type="OrthoDB" id="396512at2"/>
<dbReference type="Gene3D" id="3.90.550.10">
    <property type="entry name" value="Spore Coat Polysaccharide Biosynthesis Protein SpsA, Chain A"/>
    <property type="match status" value="1"/>
</dbReference>
<dbReference type="SUPFAM" id="SSF53448">
    <property type="entry name" value="Nucleotide-diphospho-sugar transferases"/>
    <property type="match status" value="1"/>
</dbReference>
<evidence type="ECO:0000259" key="4">
    <source>
        <dbReference type="Pfam" id="PF00535"/>
    </source>
</evidence>
<comment type="caution">
    <text evidence="5">The sequence shown here is derived from an EMBL/GenBank/DDBJ whole genome shotgun (WGS) entry which is preliminary data.</text>
</comment>
<name>A0A4U1D198_9BACI</name>
<gene>
    <name evidence="5" type="ORF">FA727_18940</name>
</gene>
<dbReference type="InterPro" id="IPR001173">
    <property type="entry name" value="Glyco_trans_2-like"/>
</dbReference>
<sequence length="332" mass="39039">MDGLSVVIPIYNVEKYITQCLTSIVESLGTFTNVQVILVDDGSKDESGKIAQSFAAQYELFLYALKENGGLSDARNFGLKFVKYSYVTFLDSDDYIAENYFSEIFNALKSEPDMVIFDWMDVGDDDYTNIVKGIEIPEYLWTVQPSAWNKVYKTKLFDKVEFPKGKIYEDVGTTYKLLSFIEDYVYINKPIYKYRKNRQGSILTTISPRINDIYDVLEDTYTFYKRNGAFSKNAEGLCYQYVKILLWPNMYRQLKYYKLNFVGFYKKMKTTRELIYHYFADWKENPYLLTNTSYFSNRFGDSYIKKMDRLGEGFLMTAITVVFLTIRNIKKR</sequence>
<organism evidence="5 6">
    <name type="scientific">Robertmurraya kyonggiensis</name>
    <dbReference type="NCBI Taxonomy" id="1037680"/>
    <lineage>
        <taxon>Bacteria</taxon>
        <taxon>Bacillati</taxon>
        <taxon>Bacillota</taxon>
        <taxon>Bacilli</taxon>
        <taxon>Bacillales</taxon>
        <taxon>Bacillaceae</taxon>
        <taxon>Robertmurraya</taxon>
    </lineage>
</organism>
<dbReference type="EMBL" id="SWBM01000005">
    <property type="protein sequence ID" value="TKC15528.1"/>
    <property type="molecule type" value="Genomic_DNA"/>
</dbReference>
<protein>
    <submittedName>
        <fullName evidence="5">Glycosyltransferase family 2 protein</fullName>
    </submittedName>
</protein>
<evidence type="ECO:0000313" key="5">
    <source>
        <dbReference type="EMBL" id="TKC15528.1"/>
    </source>
</evidence>
<dbReference type="Proteomes" id="UP000307756">
    <property type="component" value="Unassembled WGS sequence"/>
</dbReference>
<keyword evidence="6" id="KW-1185">Reference proteome</keyword>
<feature type="domain" description="Glycosyltransferase 2-like" evidence="4">
    <location>
        <begin position="5"/>
        <end position="147"/>
    </location>
</feature>
<dbReference type="InterPro" id="IPR029044">
    <property type="entry name" value="Nucleotide-diphossugar_trans"/>
</dbReference>
<dbReference type="RefSeq" id="WP_136833129.1">
    <property type="nucleotide sequence ID" value="NZ_SWBM01000005.1"/>
</dbReference>
<dbReference type="PANTHER" id="PTHR22916:SF51">
    <property type="entry name" value="GLYCOSYLTRANSFERASE EPSH-RELATED"/>
    <property type="match status" value="1"/>
</dbReference>
<reference evidence="5 6" key="1">
    <citation type="journal article" date="2011" name="J. Microbiol.">
        <title>Bacillus kyonggiensis sp. nov., isolated from soil of a lettuce field.</title>
        <authorList>
            <person name="Dong K."/>
            <person name="Lee S."/>
        </authorList>
    </citation>
    <scope>NUCLEOTIDE SEQUENCE [LARGE SCALE GENOMIC DNA]</scope>
    <source>
        <strain evidence="5 6">NB22</strain>
    </source>
</reference>
<keyword evidence="3 5" id="KW-0808">Transferase</keyword>
<dbReference type="AlphaFoldDB" id="A0A4U1D198"/>
<dbReference type="GO" id="GO:0016757">
    <property type="term" value="F:glycosyltransferase activity"/>
    <property type="evidence" value="ECO:0007669"/>
    <property type="project" value="UniProtKB-KW"/>
</dbReference>
<dbReference type="CDD" id="cd00761">
    <property type="entry name" value="Glyco_tranf_GTA_type"/>
    <property type="match status" value="1"/>
</dbReference>
<keyword evidence="2" id="KW-0328">Glycosyltransferase</keyword>
<proteinExistence type="inferred from homology"/>
<dbReference type="PANTHER" id="PTHR22916">
    <property type="entry name" value="GLYCOSYLTRANSFERASE"/>
    <property type="match status" value="1"/>
</dbReference>
<evidence type="ECO:0000256" key="2">
    <source>
        <dbReference type="ARBA" id="ARBA00022676"/>
    </source>
</evidence>
<dbReference type="Pfam" id="PF00535">
    <property type="entry name" value="Glycos_transf_2"/>
    <property type="match status" value="1"/>
</dbReference>
<evidence type="ECO:0000256" key="1">
    <source>
        <dbReference type="ARBA" id="ARBA00006739"/>
    </source>
</evidence>
<accession>A0A4U1D198</accession>
<comment type="similarity">
    <text evidence="1">Belongs to the glycosyltransferase 2 family.</text>
</comment>
<evidence type="ECO:0000256" key="3">
    <source>
        <dbReference type="ARBA" id="ARBA00022679"/>
    </source>
</evidence>